<dbReference type="PROSITE" id="PS00107">
    <property type="entry name" value="PROTEIN_KINASE_ATP"/>
    <property type="match status" value="1"/>
</dbReference>
<evidence type="ECO:0000313" key="6">
    <source>
        <dbReference type="EMBL" id="KAA6387845.1"/>
    </source>
</evidence>
<name>A0A5J4VZ33_9EUKA</name>
<dbReference type="GO" id="GO:0005634">
    <property type="term" value="C:nucleus"/>
    <property type="evidence" value="ECO:0007669"/>
    <property type="project" value="TreeGrafter"/>
</dbReference>
<dbReference type="CDD" id="cd00180">
    <property type="entry name" value="PKc"/>
    <property type="match status" value="1"/>
</dbReference>
<dbReference type="Proteomes" id="UP000324800">
    <property type="component" value="Unassembled WGS sequence"/>
</dbReference>
<comment type="caution">
    <text evidence="6">The sequence shown here is derived from an EMBL/GenBank/DDBJ whole genome shotgun (WGS) entry which is preliminary data.</text>
</comment>
<dbReference type="PANTHER" id="PTHR44167">
    <property type="entry name" value="OVARIAN-SPECIFIC SERINE/THREONINE-PROTEIN KINASE LOK-RELATED"/>
    <property type="match status" value="1"/>
</dbReference>
<dbReference type="PROSITE" id="PS50011">
    <property type="entry name" value="PROTEIN_KINASE_DOM"/>
    <property type="match status" value="1"/>
</dbReference>
<evidence type="ECO:0000256" key="2">
    <source>
        <dbReference type="ARBA" id="ARBA00022840"/>
    </source>
</evidence>
<dbReference type="InterPro" id="IPR016024">
    <property type="entry name" value="ARM-type_fold"/>
</dbReference>
<dbReference type="Gene3D" id="1.10.510.10">
    <property type="entry name" value="Transferase(Phosphotransferase) domain 1"/>
    <property type="match status" value="1"/>
</dbReference>
<dbReference type="SMART" id="SM00220">
    <property type="entry name" value="S_TKc"/>
    <property type="match status" value="1"/>
</dbReference>
<dbReference type="GO" id="GO:0004674">
    <property type="term" value="F:protein serine/threonine kinase activity"/>
    <property type="evidence" value="ECO:0007669"/>
    <property type="project" value="UniProtKB-KW"/>
</dbReference>
<keyword evidence="6" id="KW-0808">Transferase</keyword>
<dbReference type="GO" id="GO:0044773">
    <property type="term" value="P:mitotic DNA damage checkpoint signaling"/>
    <property type="evidence" value="ECO:0007669"/>
    <property type="project" value="TreeGrafter"/>
</dbReference>
<dbReference type="PROSITE" id="PS00108">
    <property type="entry name" value="PROTEIN_KINASE_ST"/>
    <property type="match status" value="1"/>
</dbReference>
<keyword evidence="1 3" id="KW-0547">Nucleotide-binding</keyword>
<protein>
    <submittedName>
        <fullName evidence="6">Putative serine/threonine protein kinase</fullName>
    </submittedName>
</protein>
<gene>
    <name evidence="6" type="ORF">EZS28_016629</name>
</gene>
<dbReference type="Pfam" id="PF00069">
    <property type="entry name" value="Pkinase"/>
    <property type="match status" value="1"/>
</dbReference>
<dbReference type="SUPFAM" id="SSF48371">
    <property type="entry name" value="ARM repeat"/>
    <property type="match status" value="1"/>
</dbReference>
<organism evidence="6 7">
    <name type="scientific">Streblomastix strix</name>
    <dbReference type="NCBI Taxonomy" id="222440"/>
    <lineage>
        <taxon>Eukaryota</taxon>
        <taxon>Metamonada</taxon>
        <taxon>Preaxostyla</taxon>
        <taxon>Oxymonadida</taxon>
        <taxon>Streblomastigidae</taxon>
        <taxon>Streblomastix</taxon>
    </lineage>
</organism>
<dbReference type="SUPFAM" id="SSF56112">
    <property type="entry name" value="Protein kinase-like (PK-like)"/>
    <property type="match status" value="1"/>
</dbReference>
<dbReference type="PANTHER" id="PTHR44167:SF24">
    <property type="entry name" value="SERINE_THREONINE-PROTEIN KINASE CHK2"/>
    <property type="match status" value="1"/>
</dbReference>
<keyword evidence="6" id="KW-0723">Serine/threonine-protein kinase</keyword>
<evidence type="ECO:0000256" key="3">
    <source>
        <dbReference type="PROSITE-ProRule" id="PRU10141"/>
    </source>
</evidence>
<dbReference type="InterPro" id="IPR011989">
    <property type="entry name" value="ARM-like"/>
</dbReference>
<dbReference type="InterPro" id="IPR008271">
    <property type="entry name" value="Ser/Thr_kinase_AS"/>
</dbReference>
<dbReference type="GO" id="GO:0005524">
    <property type="term" value="F:ATP binding"/>
    <property type="evidence" value="ECO:0007669"/>
    <property type="project" value="UniProtKB-UniRule"/>
</dbReference>
<keyword evidence="6" id="KW-0418">Kinase</keyword>
<evidence type="ECO:0000256" key="4">
    <source>
        <dbReference type="SAM" id="MobiDB-lite"/>
    </source>
</evidence>
<proteinExistence type="predicted"/>
<dbReference type="InterPro" id="IPR017441">
    <property type="entry name" value="Protein_kinase_ATP_BS"/>
</dbReference>
<sequence>MDYEDFLRRERLTPIHPLGCGKFGGVFYIFRLEYGFAAAKIIEKEKYNKLEWKKGLSPFILKYYKFADNRKCNIIVMEYANLKTLNIIAKQPQIPLPSYTLRALMKQILEGMRVFHSAGLIHRDIKPDNILLHSPPGSGRVHVKISDFGFAKQEDNSKTKQTQLVGTLPFMSPELFDEYTIITQKVDMYAIGVIFYRLVTHIYPLLIMMAQLKSIDRPSEIKDDIQWDFLSRLLEFDPIKRISAAEALQHPYFTSPEAIADISKEQQDLASLAAKPESKEDNTITQFDKDPTFIVSESDVKTEEAQQVEKELQDRNMTLEDIKVNLENFQGLKMSKKDIVCINLIVRLKENKENREKAMRNGSIDELIKILSTQPLESIHLIYWDPLSVICEYGDGELRQQLIEKNAFKCVRRTLNTENEEILESSTCIIYQLMRAFLKNEDDGSPNPLYEQLNDDKTLEKLIQIFNTKYQFKQITSNVAFTIAYLHKAIPLQDKLKEPIIKHIKDQIKSDVTCIKIYSPVALALLSESNENHDQILADQFLVDLNSIIQQEWMENYYPNTFLLLHKLFKFGKDETKEQIKKLIDLNRVAQIILHENEDISRGAKEFLNVIDLQFVIECKKEQQKEDVQEREKQKDESQNEHKDLNDQDKEYKRE</sequence>
<dbReference type="AlphaFoldDB" id="A0A5J4VZ33"/>
<reference evidence="6 7" key="1">
    <citation type="submission" date="2019-03" db="EMBL/GenBank/DDBJ databases">
        <title>Single cell metagenomics reveals metabolic interactions within the superorganism composed of flagellate Streblomastix strix and complex community of Bacteroidetes bacteria on its surface.</title>
        <authorList>
            <person name="Treitli S.C."/>
            <person name="Kolisko M."/>
            <person name="Husnik F."/>
            <person name="Keeling P."/>
            <person name="Hampl V."/>
        </authorList>
    </citation>
    <scope>NUCLEOTIDE SEQUENCE [LARGE SCALE GENOMIC DNA]</scope>
    <source>
        <strain evidence="6">ST1C</strain>
    </source>
</reference>
<dbReference type="Gene3D" id="1.25.10.10">
    <property type="entry name" value="Leucine-rich Repeat Variant"/>
    <property type="match status" value="1"/>
</dbReference>
<feature type="region of interest" description="Disordered" evidence="4">
    <location>
        <begin position="626"/>
        <end position="655"/>
    </location>
</feature>
<feature type="domain" description="Protein kinase" evidence="5">
    <location>
        <begin position="12"/>
        <end position="253"/>
    </location>
</feature>
<dbReference type="InterPro" id="IPR000719">
    <property type="entry name" value="Prot_kinase_dom"/>
</dbReference>
<evidence type="ECO:0000256" key="1">
    <source>
        <dbReference type="ARBA" id="ARBA00022741"/>
    </source>
</evidence>
<accession>A0A5J4VZ33</accession>
<evidence type="ECO:0000259" key="5">
    <source>
        <dbReference type="PROSITE" id="PS50011"/>
    </source>
</evidence>
<feature type="binding site" evidence="3">
    <location>
        <position position="40"/>
    </location>
    <ligand>
        <name>ATP</name>
        <dbReference type="ChEBI" id="CHEBI:30616"/>
    </ligand>
</feature>
<dbReference type="InterPro" id="IPR011009">
    <property type="entry name" value="Kinase-like_dom_sf"/>
</dbReference>
<evidence type="ECO:0000313" key="7">
    <source>
        <dbReference type="Proteomes" id="UP000324800"/>
    </source>
</evidence>
<keyword evidence="2 3" id="KW-0067">ATP-binding</keyword>
<dbReference type="EMBL" id="SNRW01004216">
    <property type="protein sequence ID" value="KAA6387845.1"/>
    <property type="molecule type" value="Genomic_DNA"/>
</dbReference>